<sequence>MFLYKIWDKDLQLHNQFLAEKSHPDEPEKTNNETEVQSMVTVPIHQDTSSVPLMTMPVFDLTVYQLASTTIQPSILTSTAMVTTTDNNNNFPPPHITTTRHSSSLIIDGLMSWKHYMEALVKGKSSLRKVKEAVTASVQYAMRASLRARFKDLPTSDMKEILLQRMLEENYDKGYEDHRMACEALQTSILRDESEQFDADKSEERKKMKSKQDSSKTPPGSPPPPPSGVSRASGTTRASDSAQDPLPPPPSPTPNPDNQSPGSTALGSSKTAATTAYTAWTTTTSRFEPSASSNPEDVFMHEESDFAAPDMVFVLSVPTHNWASAIASSYVPPPENYLLSQTDDIGVFIDWFCKKQGIIELTPEHLEGPAYKVVKAFHLDYNVSRPLLLGGPLGHVTIQTEFFFNRDLDYLRFGSKGDKIALSITKMKAAYYPDVGLEQMVPD</sequence>
<feature type="compositionally biased region" description="Polar residues" evidence="1">
    <location>
        <begin position="230"/>
        <end position="242"/>
    </location>
</feature>
<name>A0ABQ4WD14_9ASTR</name>
<dbReference type="EMBL" id="BQNB010008538">
    <property type="protein sequence ID" value="GJS50751.1"/>
    <property type="molecule type" value="Genomic_DNA"/>
</dbReference>
<protein>
    <submittedName>
        <fullName evidence="2">Uncharacterized protein</fullName>
    </submittedName>
</protein>
<reference evidence="2" key="2">
    <citation type="submission" date="2022-01" db="EMBL/GenBank/DDBJ databases">
        <authorList>
            <person name="Yamashiro T."/>
            <person name="Shiraishi A."/>
            <person name="Satake H."/>
            <person name="Nakayama K."/>
        </authorList>
    </citation>
    <scope>NUCLEOTIDE SEQUENCE</scope>
</reference>
<accession>A0ABQ4WD14</accession>
<dbReference type="Proteomes" id="UP001151760">
    <property type="component" value="Unassembled WGS sequence"/>
</dbReference>
<feature type="region of interest" description="Disordered" evidence="1">
    <location>
        <begin position="192"/>
        <end position="272"/>
    </location>
</feature>
<evidence type="ECO:0000313" key="3">
    <source>
        <dbReference type="Proteomes" id="UP001151760"/>
    </source>
</evidence>
<evidence type="ECO:0000256" key="1">
    <source>
        <dbReference type="SAM" id="MobiDB-lite"/>
    </source>
</evidence>
<evidence type="ECO:0000313" key="2">
    <source>
        <dbReference type="EMBL" id="GJS50751.1"/>
    </source>
</evidence>
<reference evidence="2" key="1">
    <citation type="journal article" date="2022" name="Int. J. Mol. Sci.">
        <title>Draft Genome of Tanacetum Coccineum: Genomic Comparison of Closely Related Tanacetum-Family Plants.</title>
        <authorList>
            <person name="Yamashiro T."/>
            <person name="Shiraishi A."/>
            <person name="Nakayama K."/>
            <person name="Satake H."/>
        </authorList>
    </citation>
    <scope>NUCLEOTIDE SEQUENCE</scope>
</reference>
<organism evidence="2 3">
    <name type="scientific">Tanacetum coccineum</name>
    <dbReference type="NCBI Taxonomy" id="301880"/>
    <lineage>
        <taxon>Eukaryota</taxon>
        <taxon>Viridiplantae</taxon>
        <taxon>Streptophyta</taxon>
        <taxon>Embryophyta</taxon>
        <taxon>Tracheophyta</taxon>
        <taxon>Spermatophyta</taxon>
        <taxon>Magnoliopsida</taxon>
        <taxon>eudicotyledons</taxon>
        <taxon>Gunneridae</taxon>
        <taxon>Pentapetalae</taxon>
        <taxon>asterids</taxon>
        <taxon>campanulids</taxon>
        <taxon>Asterales</taxon>
        <taxon>Asteraceae</taxon>
        <taxon>Asteroideae</taxon>
        <taxon>Anthemideae</taxon>
        <taxon>Anthemidinae</taxon>
        <taxon>Tanacetum</taxon>
    </lineage>
</organism>
<feature type="compositionally biased region" description="Pro residues" evidence="1">
    <location>
        <begin position="245"/>
        <end position="255"/>
    </location>
</feature>
<feature type="compositionally biased region" description="Basic and acidic residues" evidence="1">
    <location>
        <begin position="192"/>
        <end position="214"/>
    </location>
</feature>
<gene>
    <name evidence="2" type="ORF">Tco_0624113</name>
</gene>
<keyword evidence="3" id="KW-1185">Reference proteome</keyword>
<proteinExistence type="predicted"/>
<comment type="caution">
    <text evidence="2">The sequence shown here is derived from an EMBL/GenBank/DDBJ whole genome shotgun (WGS) entry which is preliminary data.</text>
</comment>